<name>A0A8A9WN70_EUPVA</name>
<geneLocation type="mitochondrion" evidence="2"/>
<keyword evidence="1" id="KW-0472">Membrane</keyword>
<proteinExistence type="predicted"/>
<sequence>MLSLSLLTNHIFTTYTKKPLRRTNTTHSQVYFSADYTLYFLVKEVFYTKLKYSRVPQFDTSAGAAASFLSGLFGFMVCEKFGFELIDSGDFLFAILYLVLVVFLASLIIGIVGATNNWGSDWINFINSFRRF</sequence>
<keyword evidence="2" id="KW-0496">Mitochondrion</keyword>
<feature type="transmembrane region" description="Helical" evidence="1">
    <location>
        <begin position="60"/>
        <end position="79"/>
    </location>
</feature>
<evidence type="ECO:0000256" key="1">
    <source>
        <dbReference type="SAM" id="Phobius"/>
    </source>
</evidence>
<gene>
    <name evidence="2" type="primary">ORF142</name>
</gene>
<evidence type="ECO:0000313" key="2">
    <source>
        <dbReference type="EMBL" id="QTT61058.1"/>
    </source>
</evidence>
<dbReference type="AlphaFoldDB" id="A0A8A9WN70"/>
<organism evidence="2">
    <name type="scientific">Euplotes vannus</name>
    <name type="common">Marine ciliate</name>
    <name type="synonym">Moneuplotes vannus</name>
    <dbReference type="NCBI Taxonomy" id="5939"/>
    <lineage>
        <taxon>Eukaryota</taxon>
        <taxon>Sar</taxon>
        <taxon>Alveolata</taxon>
        <taxon>Ciliophora</taxon>
        <taxon>Intramacronucleata</taxon>
        <taxon>Spirotrichea</taxon>
        <taxon>Hypotrichia</taxon>
        <taxon>Euplotida</taxon>
        <taxon>Euplotidae</taxon>
        <taxon>Euplotes</taxon>
    </lineage>
</organism>
<keyword evidence="1" id="KW-1133">Transmembrane helix</keyword>
<protein>
    <submittedName>
        <fullName evidence="2">Uncharacterized protein</fullName>
    </submittedName>
</protein>
<reference evidence="2" key="1">
    <citation type="journal article" date="2021" name="Front. Mar. Sci.">
        <title>Molecular phylogenetic and evolutionary analyses of Euplotes species living in freshwater and marine habitats: a mitogenomic perspective.</title>
        <authorList>
            <person name="Huang N."/>
            <person name="Chen S."/>
            <person name="Miao M."/>
        </authorList>
    </citation>
    <scope>NUCLEOTIDE SEQUENCE</scope>
</reference>
<feature type="transmembrane region" description="Helical" evidence="1">
    <location>
        <begin position="91"/>
        <end position="112"/>
    </location>
</feature>
<dbReference type="EMBL" id="MT665959">
    <property type="protein sequence ID" value="QTT61058.1"/>
    <property type="molecule type" value="Genomic_DNA"/>
</dbReference>
<keyword evidence="1" id="KW-0812">Transmembrane</keyword>
<accession>A0A8A9WN70</accession>